<dbReference type="Proteomes" id="UP001162087">
    <property type="component" value="Chromosome 12"/>
</dbReference>
<dbReference type="GO" id="GO:0008270">
    <property type="term" value="F:zinc ion binding"/>
    <property type="evidence" value="ECO:0007669"/>
    <property type="project" value="InterPro"/>
</dbReference>
<sequence>MKRISIEKLILEYPTRVLVLDGGQGTELENRGINIGGPVWSATPFTSDSFWEQSSHDREVVEEMYRDFMNAGANVLMTITYQANFKSISENTSIQTLSAYNGFLDRIVSFTRRFIGEERYLVGSIGPWAAHVSSEYTGNYGPHPEDIDYYNFFKPQLDSFNENKDIDLIGFETVPNFHELKAILSWGEDIISKPFYVGLSVHDNGLLRDGTTMEEVSAHIKGLGSRINKHLLLMGVNCISFNRSTLILRTLHESLPDTPLLVYPNSGEVYDVKEKTWHWPTDKPESWDITVKTFIDSGARIIGGCCRTSPKDIAEIATAVRRYCE</sequence>
<organism evidence="1 2">
    <name type="scientific">Saccharomyces kudriavzevii (strain ATCC MYA-4449 / AS 2.2408 / CBS 8840 / NBRC 1802 / NCYC 2889)</name>
    <name type="common">Yeast</name>
    <dbReference type="NCBI Taxonomy" id="226230"/>
    <lineage>
        <taxon>Eukaryota</taxon>
        <taxon>Fungi</taxon>
        <taxon>Dikarya</taxon>
        <taxon>Ascomycota</taxon>
        <taxon>Saccharomycotina</taxon>
        <taxon>Saccharomycetes</taxon>
        <taxon>Saccharomycetales</taxon>
        <taxon>Saccharomycetaceae</taxon>
        <taxon>Saccharomyces</taxon>
    </lineage>
</organism>
<dbReference type="InterPro" id="IPR036589">
    <property type="entry name" value="HCY_dom_sf"/>
</dbReference>
<accession>A0AA35J498</accession>
<gene>
    <name evidence="1" type="primary">SKDI12G0030</name>
    <name evidence="1" type="ORF">SKDI_12G0030</name>
</gene>
<protein>
    <submittedName>
        <fullName evidence="1">Uncharacterized protein</fullName>
    </submittedName>
</protein>
<dbReference type="InterPro" id="IPR003726">
    <property type="entry name" value="HCY_dom"/>
</dbReference>
<evidence type="ECO:0000313" key="2">
    <source>
        <dbReference type="Proteomes" id="UP001162087"/>
    </source>
</evidence>
<dbReference type="GO" id="GO:0032259">
    <property type="term" value="P:methylation"/>
    <property type="evidence" value="ECO:0007669"/>
    <property type="project" value="UniProtKB-KW"/>
</dbReference>
<dbReference type="InterPro" id="IPR017226">
    <property type="entry name" value="BHMT-like"/>
</dbReference>
<dbReference type="GO" id="GO:0009086">
    <property type="term" value="P:methionine biosynthetic process"/>
    <property type="evidence" value="ECO:0007669"/>
    <property type="project" value="UniProtKB-KW"/>
</dbReference>
<reference evidence="1" key="1">
    <citation type="submission" date="2022-10" db="EMBL/GenBank/DDBJ databases">
        <authorList>
            <person name="Byrne P K."/>
        </authorList>
    </citation>
    <scope>NUCLEOTIDE SEQUENCE</scope>
    <source>
        <strain evidence="1">IFO1802</strain>
    </source>
</reference>
<dbReference type="GO" id="GO:0008898">
    <property type="term" value="F:S-adenosylmethionine-homocysteine S-methyltransferase activity"/>
    <property type="evidence" value="ECO:0007669"/>
    <property type="project" value="UniProtKB-ARBA"/>
</dbReference>
<dbReference type="Pfam" id="PF02574">
    <property type="entry name" value="S-methyl_trans"/>
    <property type="match status" value="1"/>
</dbReference>
<dbReference type="PANTHER" id="PTHR11103">
    <property type="entry name" value="SLR1189 PROTEIN"/>
    <property type="match status" value="1"/>
</dbReference>
<dbReference type="SUPFAM" id="SSF82282">
    <property type="entry name" value="Homocysteine S-methyltransferase"/>
    <property type="match status" value="1"/>
</dbReference>
<evidence type="ECO:0000313" key="1">
    <source>
        <dbReference type="EMBL" id="CAI4045549.1"/>
    </source>
</evidence>
<dbReference type="Gene3D" id="3.20.20.330">
    <property type="entry name" value="Homocysteine-binding-like domain"/>
    <property type="match status" value="1"/>
</dbReference>
<dbReference type="GO" id="GO:0005737">
    <property type="term" value="C:cytoplasm"/>
    <property type="evidence" value="ECO:0007669"/>
    <property type="project" value="UniProtKB-SubCell"/>
</dbReference>
<proteinExistence type="predicted"/>
<name>A0AA35J498_SACK1</name>
<dbReference type="OrthoDB" id="261426at2759"/>
<dbReference type="PANTHER" id="PTHR11103:SF10">
    <property type="entry name" value="HOMOCYSTEINE S-METHYLTRANSFERASE 1-RELATED"/>
    <property type="match status" value="1"/>
</dbReference>
<keyword evidence="2" id="KW-1185">Reference proteome</keyword>
<dbReference type="EMBL" id="OX365907">
    <property type="protein sequence ID" value="CAI4045549.1"/>
    <property type="molecule type" value="Genomic_DNA"/>
</dbReference>
<dbReference type="PIRSF" id="PIRSF037505">
    <property type="entry name" value="Betaine_HMT"/>
    <property type="match status" value="1"/>
</dbReference>
<dbReference type="PROSITE" id="PS50970">
    <property type="entry name" value="HCY"/>
    <property type="match status" value="1"/>
</dbReference>